<dbReference type="PANTHER" id="PTHR43334:SF1">
    <property type="entry name" value="3-HYDROXYPROPIONATE--COA LIGASE [ADP-FORMING]"/>
    <property type="match status" value="1"/>
</dbReference>
<accession>A0ABQ8UX06</accession>
<dbReference type="Proteomes" id="UP001141327">
    <property type="component" value="Unassembled WGS sequence"/>
</dbReference>
<dbReference type="SUPFAM" id="SSF52210">
    <property type="entry name" value="Succinyl-CoA synthetase domains"/>
    <property type="match status" value="2"/>
</dbReference>
<organism evidence="6 7">
    <name type="scientific">Paratrimastix pyriformis</name>
    <dbReference type="NCBI Taxonomy" id="342808"/>
    <lineage>
        <taxon>Eukaryota</taxon>
        <taxon>Metamonada</taxon>
        <taxon>Preaxostyla</taxon>
        <taxon>Paratrimastigidae</taxon>
        <taxon>Paratrimastix</taxon>
    </lineage>
</organism>
<evidence type="ECO:0000259" key="5">
    <source>
        <dbReference type="PROSITE" id="PS50975"/>
    </source>
</evidence>
<dbReference type="InterPro" id="IPR051538">
    <property type="entry name" value="Acyl-CoA_Synth/Transferase"/>
</dbReference>
<keyword evidence="2 4" id="KW-0547">Nucleotide-binding</keyword>
<dbReference type="Gene3D" id="3.30.1490.20">
    <property type="entry name" value="ATP-grasp fold, A domain"/>
    <property type="match status" value="1"/>
</dbReference>
<dbReference type="InterPro" id="IPR016102">
    <property type="entry name" value="Succinyl-CoA_synth-like"/>
</dbReference>
<evidence type="ECO:0000256" key="4">
    <source>
        <dbReference type="PROSITE-ProRule" id="PRU00409"/>
    </source>
</evidence>
<dbReference type="InterPro" id="IPR011761">
    <property type="entry name" value="ATP-grasp"/>
</dbReference>
<dbReference type="InterPro" id="IPR043938">
    <property type="entry name" value="Ligase_CoA_dom"/>
</dbReference>
<dbReference type="Pfam" id="PF13549">
    <property type="entry name" value="ATP-grasp_5"/>
    <property type="match status" value="1"/>
</dbReference>
<gene>
    <name evidence="6" type="ORF">PAPYR_1269</name>
</gene>
<evidence type="ECO:0000313" key="7">
    <source>
        <dbReference type="Proteomes" id="UP001141327"/>
    </source>
</evidence>
<dbReference type="Gene3D" id="3.40.50.720">
    <property type="entry name" value="NAD(P)-binding Rossmann-like Domain"/>
    <property type="match status" value="1"/>
</dbReference>
<proteinExistence type="predicted"/>
<dbReference type="PROSITE" id="PS50975">
    <property type="entry name" value="ATP_GRASP"/>
    <property type="match status" value="1"/>
</dbReference>
<dbReference type="InterPro" id="IPR036291">
    <property type="entry name" value="NAD(P)-bd_dom_sf"/>
</dbReference>
<evidence type="ECO:0000256" key="3">
    <source>
        <dbReference type="ARBA" id="ARBA00022840"/>
    </source>
</evidence>
<dbReference type="PANTHER" id="PTHR43334">
    <property type="entry name" value="ACETATE--COA LIGASE [ADP-FORMING]"/>
    <property type="match status" value="1"/>
</dbReference>
<keyword evidence="1 6" id="KW-0436">Ligase</keyword>
<dbReference type="InterPro" id="IPR013815">
    <property type="entry name" value="ATP_grasp_subdomain_1"/>
</dbReference>
<dbReference type="Pfam" id="PF13380">
    <property type="entry name" value="CoA_binding_2"/>
    <property type="match status" value="1"/>
</dbReference>
<dbReference type="Gene3D" id="3.30.470.20">
    <property type="entry name" value="ATP-grasp fold, B domain"/>
    <property type="match status" value="1"/>
</dbReference>
<dbReference type="EMBL" id="JAPMOS010000004">
    <property type="protein sequence ID" value="KAJ4462095.1"/>
    <property type="molecule type" value="Genomic_DNA"/>
</dbReference>
<comment type="caution">
    <text evidence="6">The sequence shown here is derived from an EMBL/GenBank/DDBJ whole genome shotgun (WGS) entry which is preliminary data.</text>
</comment>
<sequence length="862" mass="91001">MGVCLSTQGAALQPGATQPCVASDAQSAAPVSGSLSFHLLYARDETFLDSRYNFESTATVSPVSTSAAAQAPPIHSDGLVPAHSETTGKIANGYNIYKQTGFRASQPEKTLKPALTSETVCSPSDHPTKESKMSANKMNAFFKPATVAVIGASESKGVGRTLMMNLLKTPFGGCVFPINPKRNAVLGVKAYPSIHACPDKIELAIIAIPAKAVPQCVSDCVDAGVQGAIILSAGFAEMGAPGRALEAEIMQHCARTGMRVVGPNCLGCASVSGLNATFASSMINRGKVAFFSQSGALCTAVLDYSRKAGFGFSAFVSIGSMLDVDWGDLIEYFGQDEGTSAIVMYMESVGNAKKFVEVCQRVTPRKPVIVLKSGRSDAGAKAASSHTGALAGSDDVCDAVFERAGALRVNEIFEAFATIELFSSQPRPRGPRMTIVTNAGGPGVLTTDALAMGGGKLAEISPAAMAEFNSFLPAAWSHANPVDILGDADAIKYARAVEVAIKDANTDAVLCILTPQDMTNPTATAEAIARTAALPEAKGKLFMCSFMGGHDVEEGVQILSRSGIPNFQYPDAAVRVFNQLHKATELVNLLSEPCPECVVPGLDLAAARAEVQRLMEPALRAHRVFMTEYEAKKVLAAYGLPGGQTEVALNPEQAVEWATKFGFPVVLKLHSETITHKSDVGGVKLGLQNGEDVRRAYNEIKESVTAKCGADAFLGCVVMPMIKLKDAYEIILGCNCDPTFGPTVLFGLGGILVEVFKDKALGLAPVNRPFAQRLLAKTKIFKALQGVRGKAPVNIDQLIDVILRFSQLVSDHPLIRELDINPLLCSPDGILALDARIILADLSKVNPAKLSRSAVPSARPLN</sequence>
<dbReference type="InterPro" id="IPR032875">
    <property type="entry name" value="Succ_CoA_lig_flav_dom"/>
</dbReference>
<feature type="domain" description="ATP-grasp" evidence="5">
    <location>
        <begin position="632"/>
        <end position="668"/>
    </location>
</feature>
<evidence type="ECO:0000256" key="2">
    <source>
        <dbReference type="ARBA" id="ARBA00022741"/>
    </source>
</evidence>
<dbReference type="SUPFAM" id="SSF51735">
    <property type="entry name" value="NAD(P)-binding Rossmann-fold domains"/>
    <property type="match status" value="1"/>
</dbReference>
<protein>
    <submittedName>
        <fullName evidence="6">Acetyl-CoA synthetase</fullName>
        <ecNumber evidence="6">6.2.1.1</ecNumber>
    </submittedName>
</protein>
<dbReference type="InterPro" id="IPR003781">
    <property type="entry name" value="CoA-bd"/>
</dbReference>
<dbReference type="Pfam" id="PF19045">
    <property type="entry name" value="Ligase_CoA_2"/>
    <property type="match status" value="1"/>
</dbReference>
<dbReference type="SUPFAM" id="SSF56059">
    <property type="entry name" value="Glutathione synthetase ATP-binding domain-like"/>
    <property type="match status" value="1"/>
</dbReference>
<keyword evidence="3 4" id="KW-0067">ATP-binding</keyword>
<reference evidence="6" key="1">
    <citation type="journal article" date="2022" name="bioRxiv">
        <title>Genomics of Preaxostyla Flagellates Illuminates Evolutionary Transitions and the Path Towards Mitochondrial Loss.</title>
        <authorList>
            <person name="Novak L.V.F."/>
            <person name="Treitli S.C."/>
            <person name="Pyrih J."/>
            <person name="Halakuc P."/>
            <person name="Pipaliya S.V."/>
            <person name="Vacek V."/>
            <person name="Brzon O."/>
            <person name="Soukal P."/>
            <person name="Eme L."/>
            <person name="Dacks J.B."/>
            <person name="Karnkowska A."/>
            <person name="Elias M."/>
            <person name="Hampl V."/>
        </authorList>
    </citation>
    <scope>NUCLEOTIDE SEQUENCE</scope>
    <source>
        <strain evidence="6">RCP-MX</strain>
    </source>
</reference>
<dbReference type="Pfam" id="PF13607">
    <property type="entry name" value="Succ_CoA_lig"/>
    <property type="match status" value="1"/>
</dbReference>
<evidence type="ECO:0000256" key="1">
    <source>
        <dbReference type="ARBA" id="ARBA00022598"/>
    </source>
</evidence>
<dbReference type="Gene3D" id="3.40.50.261">
    <property type="entry name" value="Succinyl-CoA synthetase domains"/>
    <property type="match status" value="2"/>
</dbReference>
<dbReference type="EC" id="6.2.1.1" evidence="6"/>
<name>A0ABQ8UX06_9EUKA</name>
<dbReference type="SMART" id="SM00881">
    <property type="entry name" value="CoA_binding"/>
    <property type="match status" value="1"/>
</dbReference>
<evidence type="ECO:0000313" key="6">
    <source>
        <dbReference type="EMBL" id="KAJ4462095.1"/>
    </source>
</evidence>
<keyword evidence="7" id="KW-1185">Reference proteome</keyword>
<dbReference type="GO" id="GO:0003987">
    <property type="term" value="F:acetate-CoA ligase activity"/>
    <property type="evidence" value="ECO:0007669"/>
    <property type="project" value="UniProtKB-EC"/>
</dbReference>